<organism evidence="2">
    <name type="scientific">hydrothermal vent metagenome</name>
    <dbReference type="NCBI Taxonomy" id="652676"/>
    <lineage>
        <taxon>unclassified sequences</taxon>
        <taxon>metagenomes</taxon>
        <taxon>ecological metagenomes</taxon>
    </lineage>
</organism>
<gene>
    <name evidence="2" type="ORF">MNB_SUP05-SYMBIONT-5-319</name>
</gene>
<dbReference type="Pfam" id="PF07510">
    <property type="entry name" value="GmrSD_C"/>
    <property type="match status" value="1"/>
</dbReference>
<evidence type="ECO:0000313" key="2">
    <source>
        <dbReference type="EMBL" id="SFV87797.1"/>
    </source>
</evidence>
<sequence length="396" mass="45274">MSNKNVGSGVLWDCRWVFVAVVFVLGMGMPVHTVLAKTPCEKVAFDRHSWGFNSPSHRARILTGKAQSKRGNVGKTFRDEYTGKVLALNTVDKFGKKLSNAHVDHVVPLKYMHDNGGCKWSLEKKKQFANDPKNLKLISAHANTSKGSKSPSKWLPDTKRAQIKYLKYWNEVMNEYSASKLKMKVFKFGDPKFVKYAKVAGKFGKVGVRFIPVIGTVATLVTAADTVIIISEDPDKYFEELATDFNTTQQTSFEWSSASWDSTKKWSLESWEDTFNWAIGRNAESLKWTAQIWDITKKKVGQLTDDSLDIYSDGVTQLNRYAEDNINRDNWKAISNTAYNNGVEKLNRYKKEYINQKNWEVVKQTTNEIVDRLMDDSSNLYNKGVEKFDEYIGKRF</sequence>
<reference evidence="2" key="1">
    <citation type="submission" date="2016-10" db="EMBL/GenBank/DDBJ databases">
        <authorList>
            <person name="de Groot N.N."/>
        </authorList>
    </citation>
    <scope>NUCLEOTIDE SEQUENCE</scope>
</reference>
<name>A0A1W1E1Q5_9ZZZZ</name>
<dbReference type="InterPro" id="IPR011089">
    <property type="entry name" value="GmrSD_C"/>
</dbReference>
<feature type="domain" description="GmrSD restriction endonucleases C-terminal" evidence="1">
    <location>
        <begin position="93"/>
        <end position="161"/>
    </location>
</feature>
<dbReference type="AlphaFoldDB" id="A0A1W1E1Q5"/>
<accession>A0A1W1E1Q5</accession>
<evidence type="ECO:0000259" key="1">
    <source>
        <dbReference type="Pfam" id="PF07510"/>
    </source>
</evidence>
<proteinExistence type="predicted"/>
<dbReference type="EMBL" id="FPHZ01000085">
    <property type="protein sequence ID" value="SFV87797.1"/>
    <property type="molecule type" value="Genomic_DNA"/>
</dbReference>
<protein>
    <submittedName>
        <fullName evidence="2">Putative secreted protein</fullName>
    </submittedName>
</protein>